<accession>M3GTA8</accession>
<reference evidence="1 2" key="1">
    <citation type="submission" date="2013-01" db="EMBL/GenBank/DDBJ databases">
        <authorList>
            <person name="Harkins D.M."/>
            <person name="Durkin A.S."/>
            <person name="Brinkac L.M."/>
            <person name="Haft D.H."/>
            <person name="Selengut J.D."/>
            <person name="Sanka R."/>
            <person name="DePew J."/>
            <person name="Purushe J."/>
            <person name="Tulsiani S.M."/>
            <person name="Graham G.C."/>
            <person name="Burns M.-A."/>
            <person name="Dohnt M.F."/>
            <person name="Smythe L.D."/>
            <person name="McKay D.B."/>
            <person name="Craig S.B."/>
            <person name="Vinetz J.M."/>
            <person name="Sutton G.G."/>
            <person name="Nierman W.C."/>
            <person name="Fouts D.E."/>
        </authorList>
    </citation>
    <scope>NUCLEOTIDE SEQUENCE [LARGE SCALE GENOMIC DNA]</scope>
    <source>
        <strain evidence="1 2">LT2116</strain>
    </source>
</reference>
<evidence type="ECO:0000313" key="1">
    <source>
        <dbReference type="EMBL" id="EMF80141.1"/>
    </source>
</evidence>
<dbReference type="EMBL" id="AHOR02000061">
    <property type="protein sequence ID" value="EMF80141.1"/>
    <property type="molecule type" value="Genomic_DNA"/>
</dbReference>
<dbReference type="Proteomes" id="UP000011770">
    <property type="component" value="Unassembled WGS sequence"/>
</dbReference>
<organism evidence="1 2">
    <name type="scientific">Leptospira weilii serovar Topaz str. LT2116</name>
    <dbReference type="NCBI Taxonomy" id="1088540"/>
    <lineage>
        <taxon>Bacteria</taxon>
        <taxon>Pseudomonadati</taxon>
        <taxon>Spirochaetota</taxon>
        <taxon>Spirochaetia</taxon>
        <taxon>Leptospirales</taxon>
        <taxon>Leptospiraceae</taxon>
        <taxon>Leptospira</taxon>
    </lineage>
</organism>
<protein>
    <submittedName>
        <fullName evidence="1">Uncharacterized protein</fullName>
    </submittedName>
</protein>
<sequence>MYPKLELVPHPQYPEQYQICQRTGVCFYKPARTREYKDSYFLEEYKNQYQKTYYEDEISLRTLAQKRLGILSRFHNRRDSTLFELGSAAGFFWTKLGKSDIR</sequence>
<name>M3GTA8_9LEPT</name>
<dbReference type="AlphaFoldDB" id="M3GTA8"/>
<comment type="caution">
    <text evidence="1">The sequence shown here is derived from an EMBL/GenBank/DDBJ whole genome shotgun (WGS) entry which is preliminary data.</text>
</comment>
<gene>
    <name evidence="1" type="ORF">LEP1GSC188_2459</name>
</gene>
<evidence type="ECO:0000313" key="2">
    <source>
        <dbReference type="Proteomes" id="UP000011770"/>
    </source>
</evidence>
<proteinExistence type="predicted"/>